<comment type="caution">
    <text evidence="3">The sequence shown here is derived from an EMBL/GenBank/DDBJ whole genome shotgun (WGS) entry which is preliminary data.</text>
</comment>
<reference evidence="3 4" key="1">
    <citation type="journal article" date="2012" name="Eukaryot. Cell">
        <title>Genome sequence of the fungus Glarea lozoyensis: the first genome sequence of a species from the Helotiaceae family.</title>
        <authorList>
            <person name="Youssar L."/>
            <person name="Gruening B.A."/>
            <person name="Erxleben A."/>
            <person name="Guenther S."/>
            <person name="Huettel W."/>
        </authorList>
    </citation>
    <scope>NUCLEOTIDE SEQUENCE [LARGE SCALE GENOMIC DNA]</scope>
    <source>
        <strain evidence="4">ATCC 74030 / MF5533</strain>
    </source>
</reference>
<accession>H0EK72</accession>
<dbReference type="InParanoid" id="H0EK72"/>
<keyword evidence="1" id="KW-0472">Membrane</keyword>
<feature type="chain" id="PRO_5003531945" evidence="2">
    <location>
        <begin position="20"/>
        <end position="182"/>
    </location>
</feature>
<feature type="signal peptide" evidence="2">
    <location>
        <begin position="1"/>
        <end position="19"/>
    </location>
</feature>
<dbReference type="Proteomes" id="UP000005446">
    <property type="component" value="Unassembled WGS sequence"/>
</dbReference>
<evidence type="ECO:0000256" key="2">
    <source>
        <dbReference type="SAM" id="SignalP"/>
    </source>
</evidence>
<evidence type="ECO:0000313" key="3">
    <source>
        <dbReference type="EMBL" id="EHL01102.1"/>
    </source>
</evidence>
<evidence type="ECO:0000313" key="4">
    <source>
        <dbReference type="Proteomes" id="UP000005446"/>
    </source>
</evidence>
<dbReference type="OrthoDB" id="1733656at2759"/>
<organism evidence="3 4">
    <name type="scientific">Glarea lozoyensis (strain ATCC 74030 / MF5533)</name>
    <dbReference type="NCBI Taxonomy" id="1104152"/>
    <lineage>
        <taxon>Eukaryota</taxon>
        <taxon>Fungi</taxon>
        <taxon>Dikarya</taxon>
        <taxon>Ascomycota</taxon>
        <taxon>Pezizomycotina</taxon>
        <taxon>Leotiomycetes</taxon>
        <taxon>Helotiales</taxon>
        <taxon>Helotiaceae</taxon>
        <taxon>Glarea</taxon>
    </lineage>
</organism>
<evidence type="ECO:0000256" key="1">
    <source>
        <dbReference type="SAM" id="Phobius"/>
    </source>
</evidence>
<dbReference type="HOGENOM" id="CLU_070640_0_0_1"/>
<gene>
    <name evidence="3" type="ORF">M7I_2963</name>
</gene>
<sequence>MHFTKPSILALSLLTSASAAQESPLEQAKVQAQFWFDKLSSYIPSPNKPHTPAAAAAKAGGKTLNVLTLSDWEQTIRSSVTPQTATPVECLWIMDVPAPGKPVDIRIKALNSTTTTVKTFTDLYASKDWKSKPVYEGYFHPFDGVLAQSGLAVPLGYIFWVFAVVPSWMFMLGISFLSRTIM</sequence>
<dbReference type="AlphaFoldDB" id="H0EK72"/>
<keyword evidence="1" id="KW-1133">Transmembrane helix</keyword>
<keyword evidence="4" id="KW-1185">Reference proteome</keyword>
<keyword evidence="2" id="KW-0732">Signal</keyword>
<keyword evidence="1" id="KW-0812">Transmembrane</keyword>
<proteinExistence type="predicted"/>
<dbReference type="EMBL" id="AGUE01000061">
    <property type="protein sequence ID" value="EHL01102.1"/>
    <property type="molecule type" value="Genomic_DNA"/>
</dbReference>
<feature type="transmembrane region" description="Helical" evidence="1">
    <location>
        <begin position="157"/>
        <end position="177"/>
    </location>
</feature>
<name>H0EK72_GLAL7</name>
<protein>
    <submittedName>
        <fullName evidence="3">Uncharacterized protein</fullName>
    </submittedName>
</protein>